<gene>
    <name evidence="2" type="ORF">MSZNOR_3353</name>
</gene>
<keyword evidence="3" id="KW-1185">Reference proteome</keyword>
<sequence>MSTLAFLDRIAEEKIREAIERGDLSDLPGAGKPIPDEDDLALVPAELRMAYRVLKNAGYVPEEVRLRREIEDVSRLLEFCDDSSTQYREGLNRLQLLVQRLGEMRGGNVALQDRYYKQIAEKFGRQHSAPKPDR</sequence>
<dbReference type="EMBL" id="OX458333">
    <property type="protein sequence ID" value="CAI8896542.1"/>
    <property type="molecule type" value="Genomic_DNA"/>
</dbReference>
<protein>
    <recommendedName>
        <fullName evidence="1">DnaJ homologue subfamily C member 28 conserved domain-containing protein</fullName>
    </recommendedName>
</protein>
<dbReference type="InterPro" id="IPR052573">
    <property type="entry name" value="DnaJ_C_subfamily_28"/>
</dbReference>
<evidence type="ECO:0000259" key="1">
    <source>
        <dbReference type="Pfam" id="PF09350"/>
    </source>
</evidence>
<reference evidence="2 3" key="1">
    <citation type="submission" date="2023-03" db="EMBL/GenBank/DDBJ databases">
        <authorList>
            <person name="Pearce D."/>
        </authorList>
    </citation>
    <scope>NUCLEOTIDE SEQUENCE [LARGE SCALE GENOMIC DNA]</scope>
    <source>
        <strain evidence="2">Msz</strain>
    </source>
</reference>
<dbReference type="InterPro" id="IPR018961">
    <property type="entry name" value="DnaJ_homolog_subfam-C_membr-28"/>
</dbReference>
<dbReference type="Pfam" id="PF09350">
    <property type="entry name" value="DJC28_CD"/>
    <property type="match status" value="1"/>
</dbReference>
<evidence type="ECO:0000313" key="2">
    <source>
        <dbReference type="EMBL" id="CAI8896542.1"/>
    </source>
</evidence>
<dbReference type="RefSeq" id="WP_317963329.1">
    <property type="nucleotide sequence ID" value="NZ_OX458333.1"/>
</dbReference>
<dbReference type="Proteomes" id="UP001162030">
    <property type="component" value="Chromosome"/>
</dbReference>
<proteinExistence type="predicted"/>
<accession>A0ABM9I519</accession>
<dbReference type="PANTHER" id="PTHR39158">
    <property type="entry name" value="OS08G0560600 PROTEIN"/>
    <property type="match status" value="1"/>
</dbReference>
<dbReference type="PANTHER" id="PTHR39158:SF1">
    <property type="entry name" value="DNAJ HOMOLOG SUBFAMILY C MEMBER 28"/>
    <property type="match status" value="1"/>
</dbReference>
<evidence type="ECO:0000313" key="3">
    <source>
        <dbReference type="Proteomes" id="UP001162030"/>
    </source>
</evidence>
<feature type="domain" description="DnaJ homologue subfamily C member 28 conserved" evidence="1">
    <location>
        <begin position="10"/>
        <end position="77"/>
    </location>
</feature>
<name>A0ABM9I519_9GAMM</name>
<organism evidence="2 3">
    <name type="scientific">Methylocaldum szegediense</name>
    <dbReference type="NCBI Taxonomy" id="73780"/>
    <lineage>
        <taxon>Bacteria</taxon>
        <taxon>Pseudomonadati</taxon>
        <taxon>Pseudomonadota</taxon>
        <taxon>Gammaproteobacteria</taxon>
        <taxon>Methylococcales</taxon>
        <taxon>Methylococcaceae</taxon>
        <taxon>Methylocaldum</taxon>
    </lineage>
</organism>